<gene>
    <name evidence="1" type="ORF">KQI88_09650</name>
</gene>
<proteinExistence type="predicted"/>
<organism evidence="1 2">
    <name type="scientific">Alkaliphilus flagellatus</name>
    <dbReference type="NCBI Taxonomy" id="2841507"/>
    <lineage>
        <taxon>Bacteria</taxon>
        <taxon>Bacillati</taxon>
        <taxon>Bacillota</taxon>
        <taxon>Clostridia</taxon>
        <taxon>Peptostreptococcales</taxon>
        <taxon>Natronincolaceae</taxon>
        <taxon>Alkaliphilus</taxon>
    </lineage>
</organism>
<dbReference type="Proteomes" id="UP000779508">
    <property type="component" value="Unassembled WGS sequence"/>
</dbReference>
<accession>A0ABS6G2U0</accession>
<evidence type="ECO:0000313" key="2">
    <source>
        <dbReference type="Proteomes" id="UP000779508"/>
    </source>
</evidence>
<dbReference type="RefSeq" id="WP_216416750.1">
    <property type="nucleotide sequence ID" value="NZ_JAHLQK010000003.1"/>
</dbReference>
<dbReference type="EMBL" id="JAHLQK010000003">
    <property type="protein sequence ID" value="MBU5676683.1"/>
    <property type="molecule type" value="Genomic_DNA"/>
</dbReference>
<evidence type="ECO:0000313" key="1">
    <source>
        <dbReference type="EMBL" id="MBU5676683.1"/>
    </source>
</evidence>
<keyword evidence="2" id="KW-1185">Reference proteome</keyword>
<protein>
    <submittedName>
        <fullName evidence="1">Uncharacterized protein</fullName>
    </submittedName>
</protein>
<sequence length="92" mass="10848">MFEKNGKIYCKDCFEKNEREYDLIINHIKKHPNATVLDIITETSVSLKSINCFVEEGGIVYVENKLKVEDNDEKPRISDRTLMKRSKFHLTR</sequence>
<reference evidence="1 2" key="1">
    <citation type="submission" date="2021-06" db="EMBL/GenBank/DDBJ databases">
        <authorList>
            <person name="Sun Q."/>
            <person name="Li D."/>
        </authorList>
    </citation>
    <scope>NUCLEOTIDE SEQUENCE [LARGE SCALE GENOMIC DNA]</scope>
    <source>
        <strain evidence="1 2">MSJ-5</strain>
    </source>
</reference>
<comment type="caution">
    <text evidence="1">The sequence shown here is derived from an EMBL/GenBank/DDBJ whole genome shotgun (WGS) entry which is preliminary data.</text>
</comment>
<name>A0ABS6G2U0_9FIRM</name>